<name>A0AAE1DJ28_9GAST</name>
<evidence type="ECO:0000313" key="1">
    <source>
        <dbReference type="EMBL" id="KAK3771660.1"/>
    </source>
</evidence>
<dbReference type="AlphaFoldDB" id="A0AAE1DJ28"/>
<keyword evidence="2" id="KW-1185">Reference proteome</keyword>
<reference evidence="1" key="1">
    <citation type="journal article" date="2023" name="G3 (Bethesda)">
        <title>A reference genome for the long-term kleptoplast-retaining sea slug Elysia crispata morphotype clarki.</title>
        <authorList>
            <person name="Eastman K.E."/>
            <person name="Pendleton A.L."/>
            <person name="Shaikh M.A."/>
            <person name="Suttiyut T."/>
            <person name="Ogas R."/>
            <person name="Tomko P."/>
            <person name="Gavelis G."/>
            <person name="Widhalm J.R."/>
            <person name="Wisecaver J.H."/>
        </authorList>
    </citation>
    <scope>NUCLEOTIDE SEQUENCE</scope>
    <source>
        <strain evidence="1">ECLA1</strain>
    </source>
</reference>
<proteinExistence type="predicted"/>
<sequence length="92" mass="10383">MVRFSETPLFQFLSAQAMEKEAGHHDYMLLHVLSFFSLGLHPLSLVTMCMQDIELRITAHVHHLPGYFLEIVLDIILKVGNNLSISFSVGVS</sequence>
<accession>A0AAE1DJ28</accession>
<organism evidence="1 2">
    <name type="scientific">Elysia crispata</name>
    <name type="common">lettuce slug</name>
    <dbReference type="NCBI Taxonomy" id="231223"/>
    <lineage>
        <taxon>Eukaryota</taxon>
        <taxon>Metazoa</taxon>
        <taxon>Spiralia</taxon>
        <taxon>Lophotrochozoa</taxon>
        <taxon>Mollusca</taxon>
        <taxon>Gastropoda</taxon>
        <taxon>Heterobranchia</taxon>
        <taxon>Euthyneura</taxon>
        <taxon>Panpulmonata</taxon>
        <taxon>Sacoglossa</taxon>
        <taxon>Placobranchoidea</taxon>
        <taxon>Plakobranchidae</taxon>
        <taxon>Elysia</taxon>
    </lineage>
</organism>
<evidence type="ECO:0000313" key="2">
    <source>
        <dbReference type="Proteomes" id="UP001283361"/>
    </source>
</evidence>
<protein>
    <submittedName>
        <fullName evidence="1">Uncharacterized protein</fullName>
    </submittedName>
</protein>
<gene>
    <name evidence="1" type="ORF">RRG08_047914</name>
</gene>
<dbReference type="Proteomes" id="UP001283361">
    <property type="component" value="Unassembled WGS sequence"/>
</dbReference>
<dbReference type="EMBL" id="JAWDGP010003693">
    <property type="protein sequence ID" value="KAK3771660.1"/>
    <property type="molecule type" value="Genomic_DNA"/>
</dbReference>
<comment type="caution">
    <text evidence="1">The sequence shown here is derived from an EMBL/GenBank/DDBJ whole genome shotgun (WGS) entry which is preliminary data.</text>
</comment>